<dbReference type="GO" id="GO:0003908">
    <property type="term" value="F:methylated-DNA-[protein]-cysteine S-methyltransferase activity"/>
    <property type="evidence" value="ECO:0007669"/>
    <property type="project" value="UniProtKB-EC"/>
</dbReference>
<evidence type="ECO:0000313" key="9">
    <source>
        <dbReference type="Proteomes" id="UP001596122"/>
    </source>
</evidence>
<dbReference type="InterPro" id="IPR036388">
    <property type="entry name" value="WH-like_DNA-bd_sf"/>
</dbReference>
<keyword evidence="9" id="KW-1185">Reference proteome</keyword>
<dbReference type="SUPFAM" id="SSF46767">
    <property type="entry name" value="Methylated DNA-protein cysteine methyltransferase, C-terminal domain"/>
    <property type="match status" value="1"/>
</dbReference>
<dbReference type="EMBL" id="JBHSLD010000028">
    <property type="protein sequence ID" value="MFC5382604.1"/>
    <property type="molecule type" value="Genomic_DNA"/>
</dbReference>
<dbReference type="SMART" id="SM00342">
    <property type="entry name" value="HTH_ARAC"/>
    <property type="match status" value="1"/>
</dbReference>
<evidence type="ECO:0000256" key="5">
    <source>
        <dbReference type="ARBA" id="ARBA00023204"/>
    </source>
</evidence>
<reference evidence="9" key="1">
    <citation type="journal article" date="2019" name="Int. J. Syst. Evol. Microbiol.">
        <title>The Global Catalogue of Microorganisms (GCM) 10K type strain sequencing project: providing services to taxonomists for standard genome sequencing and annotation.</title>
        <authorList>
            <consortium name="The Broad Institute Genomics Platform"/>
            <consortium name="The Broad Institute Genome Sequencing Center for Infectious Disease"/>
            <person name="Wu L."/>
            <person name="Ma J."/>
        </authorList>
    </citation>
    <scope>NUCLEOTIDE SEQUENCE [LARGE SCALE GENOMIC DNA]</scope>
    <source>
        <strain evidence="9">CCUG 43114</strain>
    </source>
</reference>
<dbReference type="PROSITE" id="PS01124">
    <property type="entry name" value="HTH_ARAC_FAMILY_2"/>
    <property type="match status" value="1"/>
</dbReference>
<dbReference type="PANTHER" id="PTHR10815">
    <property type="entry name" value="METHYLATED-DNA--PROTEIN-CYSTEINE METHYLTRANSFERASE"/>
    <property type="match status" value="1"/>
</dbReference>
<evidence type="ECO:0000256" key="3">
    <source>
        <dbReference type="ARBA" id="ARBA00022679"/>
    </source>
</evidence>
<name>A0ABW0GSH7_9MICO</name>
<dbReference type="NCBIfam" id="TIGR00589">
    <property type="entry name" value="ogt"/>
    <property type="match status" value="1"/>
</dbReference>
<keyword evidence="4" id="KW-0227">DNA damage</keyword>
<dbReference type="PROSITE" id="PS00374">
    <property type="entry name" value="MGMT"/>
    <property type="match status" value="1"/>
</dbReference>
<dbReference type="PANTHER" id="PTHR10815:SF14">
    <property type="entry name" value="BIFUNCTIONAL TRANSCRIPTIONAL ACTIVATOR_DNA REPAIR ENZYME ADA"/>
    <property type="match status" value="1"/>
</dbReference>
<dbReference type="Gene3D" id="1.10.10.60">
    <property type="entry name" value="Homeodomain-like"/>
    <property type="match status" value="1"/>
</dbReference>
<dbReference type="Pfam" id="PF12833">
    <property type="entry name" value="HTH_18"/>
    <property type="match status" value="1"/>
</dbReference>
<dbReference type="Pfam" id="PF01035">
    <property type="entry name" value="DNA_binding_1"/>
    <property type="match status" value="1"/>
</dbReference>
<evidence type="ECO:0000256" key="2">
    <source>
        <dbReference type="ARBA" id="ARBA00022603"/>
    </source>
</evidence>
<feature type="domain" description="HTH araC/xylS-type" evidence="7">
    <location>
        <begin position="46"/>
        <end position="126"/>
    </location>
</feature>
<dbReference type="EC" id="2.1.1.63" evidence="8"/>
<accession>A0ABW0GSH7</accession>
<evidence type="ECO:0000256" key="4">
    <source>
        <dbReference type="ARBA" id="ARBA00022763"/>
    </source>
</evidence>
<gene>
    <name evidence="8" type="ORF">ACFPJ6_17710</name>
</gene>
<evidence type="ECO:0000256" key="6">
    <source>
        <dbReference type="ARBA" id="ARBA00049348"/>
    </source>
</evidence>
<proteinExistence type="predicted"/>
<evidence type="ECO:0000313" key="8">
    <source>
        <dbReference type="EMBL" id="MFC5382604.1"/>
    </source>
</evidence>
<dbReference type="GO" id="GO:0032259">
    <property type="term" value="P:methylation"/>
    <property type="evidence" value="ECO:0007669"/>
    <property type="project" value="UniProtKB-KW"/>
</dbReference>
<sequence length="312" mass="32479">MSAEVGVDSAAAGPDRAVGGTAEDRRRVAVACRVLDDTGGPVPAVELARVAACSTRQLHRAFAAVLGVGALQYGRAVRTGRAREVLRGARGSVTDAVWEAGYGSARGFYEEVGRRLGMSPAEYARGGPGRRLQWSWTATAVGAVLVVVSPDGICAVRVAADGEADVPRLLDEVAAELPHAELVRDDAALVHVLDAVRELADGRPLGPAARAGLPLDVAGTAFQARVWEALQEIPAGETRTYTEVAAAVGRPTSVRAVARACATNPVALVVPCHRVVRADGSLAGYRWGLAVKRSLLDAERRSVDAGDRTLAG</sequence>
<comment type="caution">
    <text evidence="8">The sequence shown here is derived from an EMBL/GenBank/DDBJ whole genome shotgun (WGS) entry which is preliminary data.</text>
</comment>
<keyword evidence="5" id="KW-0234">DNA repair</keyword>
<evidence type="ECO:0000256" key="1">
    <source>
        <dbReference type="ARBA" id="ARBA00001286"/>
    </source>
</evidence>
<dbReference type="Proteomes" id="UP001596122">
    <property type="component" value="Unassembled WGS sequence"/>
</dbReference>
<dbReference type="Gene3D" id="3.30.160.70">
    <property type="entry name" value="Methylated DNA-protein cysteine methyltransferase domain"/>
    <property type="match status" value="1"/>
</dbReference>
<dbReference type="InterPro" id="IPR014048">
    <property type="entry name" value="MethylDNA_cys_MeTrfase_DNA-bd"/>
</dbReference>
<dbReference type="InterPro" id="IPR018060">
    <property type="entry name" value="HTH_AraC"/>
</dbReference>
<dbReference type="SUPFAM" id="SSF53155">
    <property type="entry name" value="Methylated DNA-protein cysteine methyltransferase domain"/>
    <property type="match status" value="1"/>
</dbReference>
<dbReference type="CDD" id="cd06445">
    <property type="entry name" value="ATase"/>
    <property type="match status" value="1"/>
</dbReference>
<dbReference type="RefSeq" id="WP_340270258.1">
    <property type="nucleotide sequence ID" value="NZ_JBBEOG010000006.1"/>
</dbReference>
<dbReference type="InterPro" id="IPR036631">
    <property type="entry name" value="MGMT_N_sf"/>
</dbReference>
<dbReference type="InterPro" id="IPR001497">
    <property type="entry name" value="MethylDNA_cys_MeTrfase_AS"/>
</dbReference>
<keyword evidence="2 8" id="KW-0489">Methyltransferase</keyword>
<dbReference type="InterPro" id="IPR036217">
    <property type="entry name" value="MethylDNA_cys_MeTrfase_DNAb"/>
</dbReference>
<protein>
    <submittedName>
        <fullName evidence="8">Methylated-DNA--[protein]-cysteine S-methyltransferase</fullName>
        <ecNumber evidence="8">2.1.1.63</ecNumber>
    </submittedName>
</protein>
<comment type="catalytic activity">
    <reaction evidence="1">
        <text>a 4-O-methyl-thymidine in DNA + L-cysteinyl-[protein] = a thymidine in DNA + S-methyl-L-cysteinyl-[protein]</text>
        <dbReference type="Rhea" id="RHEA:53428"/>
        <dbReference type="Rhea" id="RHEA-COMP:10131"/>
        <dbReference type="Rhea" id="RHEA-COMP:10132"/>
        <dbReference type="Rhea" id="RHEA-COMP:13555"/>
        <dbReference type="Rhea" id="RHEA-COMP:13556"/>
        <dbReference type="ChEBI" id="CHEBI:29950"/>
        <dbReference type="ChEBI" id="CHEBI:82612"/>
        <dbReference type="ChEBI" id="CHEBI:137386"/>
        <dbReference type="ChEBI" id="CHEBI:137387"/>
        <dbReference type="EC" id="2.1.1.63"/>
    </reaction>
</comment>
<organism evidence="8 9">
    <name type="scientific">Aquipuribacter nitratireducens</name>
    <dbReference type="NCBI Taxonomy" id="650104"/>
    <lineage>
        <taxon>Bacteria</taxon>
        <taxon>Bacillati</taxon>
        <taxon>Actinomycetota</taxon>
        <taxon>Actinomycetes</taxon>
        <taxon>Micrococcales</taxon>
        <taxon>Intrasporangiaceae</taxon>
        <taxon>Aquipuribacter</taxon>
    </lineage>
</organism>
<keyword evidence="3 8" id="KW-0808">Transferase</keyword>
<comment type="catalytic activity">
    <reaction evidence="6">
        <text>a 6-O-methyl-2'-deoxyguanosine in DNA + L-cysteinyl-[protein] = S-methyl-L-cysteinyl-[protein] + a 2'-deoxyguanosine in DNA</text>
        <dbReference type="Rhea" id="RHEA:24000"/>
        <dbReference type="Rhea" id="RHEA-COMP:10131"/>
        <dbReference type="Rhea" id="RHEA-COMP:10132"/>
        <dbReference type="Rhea" id="RHEA-COMP:11367"/>
        <dbReference type="Rhea" id="RHEA-COMP:11368"/>
        <dbReference type="ChEBI" id="CHEBI:29950"/>
        <dbReference type="ChEBI" id="CHEBI:82612"/>
        <dbReference type="ChEBI" id="CHEBI:85445"/>
        <dbReference type="ChEBI" id="CHEBI:85448"/>
        <dbReference type="EC" id="2.1.1.63"/>
    </reaction>
</comment>
<evidence type="ECO:0000259" key="7">
    <source>
        <dbReference type="PROSITE" id="PS01124"/>
    </source>
</evidence>
<dbReference type="Gene3D" id="1.10.10.10">
    <property type="entry name" value="Winged helix-like DNA-binding domain superfamily/Winged helix DNA-binding domain"/>
    <property type="match status" value="1"/>
</dbReference>